<feature type="compositionally biased region" description="Polar residues" evidence="1">
    <location>
        <begin position="26"/>
        <end position="69"/>
    </location>
</feature>
<feature type="region of interest" description="Disordered" evidence="1">
    <location>
        <begin position="334"/>
        <end position="393"/>
    </location>
</feature>
<comment type="caution">
    <text evidence="2">The sequence shown here is derived from an EMBL/GenBank/DDBJ whole genome shotgun (WGS) entry which is preliminary data.</text>
</comment>
<feature type="compositionally biased region" description="Basic and acidic residues" evidence="1">
    <location>
        <begin position="164"/>
        <end position="176"/>
    </location>
</feature>
<feature type="compositionally biased region" description="Low complexity" evidence="1">
    <location>
        <begin position="357"/>
        <end position="388"/>
    </location>
</feature>
<dbReference type="GeneID" id="72002051"/>
<gene>
    <name evidence="2" type="ORF">C8Q71DRAFT_719791</name>
</gene>
<name>A0ABQ8KZ03_9APHY</name>
<feature type="compositionally biased region" description="Basic and acidic residues" evidence="1">
    <location>
        <begin position="194"/>
        <end position="205"/>
    </location>
</feature>
<evidence type="ECO:0000313" key="3">
    <source>
        <dbReference type="Proteomes" id="UP000814176"/>
    </source>
</evidence>
<feature type="region of interest" description="Disordered" evidence="1">
    <location>
        <begin position="1"/>
        <end position="207"/>
    </location>
</feature>
<keyword evidence="3" id="KW-1185">Reference proteome</keyword>
<evidence type="ECO:0000256" key="1">
    <source>
        <dbReference type="SAM" id="MobiDB-lite"/>
    </source>
</evidence>
<dbReference type="RefSeq" id="XP_047785033.1">
    <property type="nucleotide sequence ID" value="XM_047921319.1"/>
</dbReference>
<reference evidence="2 3" key="1">
    <citation type="journal article" date="2021" name="Environ. Microbiol.">
        <title>Gene family expansions and transcriptome signatures uncover fungal adaptations to wood decay.</title>
        <authorList>
            <person name="Hage H."/>
            <person name="Miyauchi S."/>
            <person name="Viragh M."/>
            <person name="Drula E."/>
            <person name="Min B."/>
            <person name="Chaduli D."/>
            <person name="Navarro D."/>
            <person name="Favel A."/>
            <person name="Norest M."/>
            <person name="Lesage-Meessen L."/>
            <person name="Balint B."/>
            <person name="Merenyi Z."/>
            <person name="de Eugenio L."/>
            <person name="Morin E."/>
            <person name="Martinez A.T."/>
            <person name="Baldrian P."/>
            <person name="Stursova M."/>
            <person name="Martinez M.J."/>
            <person name="Novotny C."/>
            <person name="Magnuson J.K."/>
            <person name="Spatafora J.W."/>
            <person name="Maurice S."/>
            <person name="Pangilinan J."/>
            <person name="Andreopoulos W."/>
            <person name="LaButti K."/>
            <person name="Hundley H."/>
            <person name="Na H."/>
            <person name="Kuo A."/>
            <person name="Barry K."/>
            <person name="Lipzen A."/>
            <person name="Henrissat B."/>
            <person name="Riley R."/>
            <person name="Ahrendt S."/>
            <person name="Nagy L.G."/>
            <person name="Grigoriev I.V."/>
            <person name="Martin F."/>
            <person name="Rosso M.N."/>
        </authorList>
    </citation>
    <scope>NUCLEOTIDE SEQUENCE [LARGE SCALE GENOMIC DNA]</scope>
    <source>
        <strain evidence="2 3">CIRM-BRFM 1785</strain>
    </source>
</reference>
<sequence>MPTQDETTLPSPPTQVTVVVPDQVEPLSTTQGGNTPTLNPHENPWRPTTATPLTFINVTPETLTSTEVVTNPAHRDLSEPPTQTQSTMAADGSKAPTTEGTEAGGRKEEGPQQNPITRPVTKTTSEKDRVKHKKKKNKQEKQKDQGAAVGVGPPPLPVEPAKGPVEEEARADAELGKKRRRTTVDLGDEDEAGTTDRRQDAERDTPNQISHLANLTADLTSLSPPPADGYYSDGGLSYVDLDTEMVVHDDNIESAMEVDQLAPAPPLFFAQTIVAPTNTAVADPQTPTSIVRNPSQPNATTYLPPAFRSNVLQATPQSPTPTNLRDLRFTRYPATTSNVPPIPALHTVTRGNIAEGQSSRTSSSASMRSQQPPQHEPSGPGPSGQHQPQPTPAPRILNFITIRGPTAATRRPANNWPAVHGRDAFAWTENMMKKQHEAWADIARTQPTALIQMPGCGADEAETAGKVENITKMIKDYLNVHRFVITPPVAVLRTGKRNKAPYWLLLHEVSLRDCNKILSQEWLDTAEGTINCRPLTADNPQYAGAWRYASRFGAKDKNYTGVFLRAFQGDALQSLVVSYLANDISEGGHWSAHTLEDAYYTWLSTIHADELPLSHGEGRPDPIVRLYCESPTYDTEKWKVFCKELRYPAGTTPTPLALAASRGRVGETTTTIAEDAGEVEAEVTGEDEAVAAEETVRGEVCSHPLGRLVSSCPVAPPPPMIHTYHSTFKTYILDMHTDELPS</sequence>
<dbReference type="EMBL" id="JADCUA010000001">
    <property type="protein sequence ID" value="KAH9844223.1"/>
    <property type="molecule type" value="Genomic_DNA"/>
</dbReference>
<organism evidence="2 3">
    <name type="scientific">Rhodofomes roseus</name>
    <dbReference type="NCBI Taxonomy" id="34475"/>
    <lineage>
        <taxon>Eukaryota</taxon>
        <taxon>Fungi</taxon>
        <taxon>Dikarya</taxon>
        <taxon>Basidiomycota</taxon>
        <taxon>Agaricomycotina</taxon>
        <taxon>Agaricomycetes</taxon>
        <taxon>Polyporales</taxon>
        <taxon>Rhodofomes</taxon>
    </lineage>
</organism>
<evidence type="ECO:0000313" key="2">
    <source>
        <dbReference type="EMBL" id="KAH9844223.1"/>
    </source>
</evidence>
<proteinExistence type="predicted"/>
<accession>A0ABQ8KZ03</accession>
<dbReference type="Proteomes" id="UP000814176">
    <property type="component" value="Unassembled WGS sequence"/>
</dbReference>
<protein>
    <submittedName>
        <fullName evidence="2">Uncharacterized protein</fullName>
    </submittedName>
</protein>
<feature type="compositionally biased region" description="Polar residues" evidence="1">
    <location>
        <begin position="111"/>
        <end position="123"/>
    </location>
</feature>